<evidence type="ECO:0000313" key="3">
    <source>
        <dbReference type="EMBL" id="MFC5916952.1"/>
    </source>
</evidence>
<feature type="domain" description="ParB-like N-terminal" evidence="2">
    <location>
        <begin position="12"/>
        <end position="96"/>
    </location>
</feature>
<dbReference type="InterPro" id="IPR003115">
    <property type="entry name" value="ParB_N"/>
</dbReference>
<protein>
    <submittedName>
        <fullName evidence="3">ParB/RepB/Spo0J family partition protein</fullName>
    </submittedName>
</protein>
<evidence type="ECO:0000259" key="2">
    <source>
        <dbReference type="SMART" id="SM00470"/>
    </source>
</evidence>
<evidence type="ECO:0000313" key="4">
    <source>
        <dbReference type="Proteomes" id="UP001596200"/>
    </source>
</evidence>
<proteinExistence type="predicted"/>
<sequence>MQTGEIEGLRVELVSVEDLVLGHSPRVAGEDIGHARALAESGAALPPIVVHRPTMRVVDGVHRLRAAVLRGQRNIAARFVEGAAQDAFVLAVQLNSRHGLPLSGDDRTAAAARIVESHSRWSDRRIAGVTGIAPGTVAALRRRSTGQSGQSNARTGADGRVRPLDAAAGREAAVRVIAERPHASLRDIAAQAGIALSTAKDVRDRIREGRDPVPQRLRNRPPAQETGTRKIAVRVGGGADGPAVADSRRVDRGAPGRSPDKLSALVSLRKDPALRQSELGRSLLQLLSTHAIDEETWRRLAGSVPLHCSDVVAQVAQQCSQEWLLFAQEVRRSREAVD</sequence>
<feature type="region of interest" description="Disordered" evidence="1">
    <location>
        <begin position="200"/>
        <end position="261"/>
    </location>
</feature>
<dbReference type="EMBL" id="JBHSPU010000022">
    <property type="protein sequence ID" value="MFC5916952.1"/>
    <property type="molecule type" value="Genomic_DNA"/>
</dbReference>
<feature type="compositionally biased region" description="Polar residues" evidence="1">
    <location>
        <begin position="145"/>
        <end position="154"/>
    </location>
</feature>
<feature type="compositionally biased region" description="Basic and acidic residues" evidence="1">
    <location>
        <begin position="246"/>
        <end position="260"/>
    </location>
</feature>
<dbReference type="Proteomes" id="UP001596200">
    <property type="component" value="Unassembled WGS sequence"/>
</dbReference>
<reference evidence="4" key="1">
    <citation type="journal article" date="2019" name="Int. J. Syst. Evol. Microbiol.">
        <title>The Global Catalogue of Microorganisms (GCM) 10K type strain sequencing project: providing services to taxonomists for standard genome sequencing and annotation.</title>
        <authorList>
            <consortium name="The Broad Institute Genomics Platform"/>
            <consortium name="The Broad Institute Genome Sequencing Center for Infectious Disease"/>
            <person name="Wu L."/>
            <person name="Ma J."/>
        </authorList>
    </citation>
    <scope>NUCLEOTIDE SEQUENCE [LARGE SCALE GENOMIC DNA]</scope>
    <source>
        <strain evidence="4">JCM 4147</strain>
    </source>
</reference>
<name>A0ABW1GTM6_9ACTN</name>
<evidence type="ECO:0000256" key="1">
    <source>
        <dbReference type="SAM" id="MobiDB-lite"/>
    </source>
</evidence>
<dbReference type="SMART" id="SM00470">
    <property type="entry name" value="ParB"/>
    <property type="match status" value="1"/>
</dbReference>
<gene>
    <name evidence="3" type="ORF">ACFP1B_26515</name>
</gene>
<keyword evidence="4" id="KW-1185">Reference proteome</keyword>
<dbReference type="RefSeq" id="WP_344515919.1">
    <property type="nucleotide sequence ID" value="NZ_BAAATU010000034.1"/>
</dbReference>
<dbReference type="InterPro" id="IPR036086">
    <property type="entry name" value="ParB/Sulfiredoxin_sf"/>
</dbReference>
<feature type="region of interest" description="Disordered" evidence="1">
    <location>
        <begin position="141"/>
        <end position="160"/>
    </location>
</feature>
<feature type="compositionally biased region" description="Basic and acidic residues" evidence="1">
    <location>
        <begin position="200"/>
        <end position="213"/>
    </location>
</feature>
<organism evidence="3 4">
    <name type="scientific">Streptomyces pulveraceus</name>
    <dbReference type="NCBI Taxonomy" id="68258"/>
    <lineage>
        <taxon>Bacteria</taxon>
        <taxon>Bacillati</taxon>
        <taxon>Actinomycetota</taxon>
        <taxon>Actinomycetes</taxon>
        <taxon>Kitasatosporales</taxon>
        <taxon>Streptomycetaceae</taxon>
        <taxon>Streptomyces</taxon>
    </lineage>
</organism>
<accession>A0ABW1GTM6</accession>
<dbReference type="SUPFAM" id="SSF110849">
    <property type="entry name" value="ParB/Sulfiredoxin"/>
    <property type="match status" value="1"/>
</dbReference>
<comment type="caution">
    <text evidence="3">The sequence shown here is derived from an EMBL/GenBank/DDBJ whole genome shotgun (WGS) entry which is preliminary data.</text>
</comment>